<sequence>MAVDNTHSHHVAASTDTIGDILEYVRKAAVVANLVDTGLLCKGSGLHRHLGSGGRRAAFGIINQSHDRVKSRGGSTDIA</sequence>
<proteinExistence type="predicted"/>
<evidence type="ECO:0000313" key="2">
    <source>
        <dbReference type="Proteomes" id="UP000310108"/>
    </source>
</evidence>
<protein>
    <submittedName>
        <fullName evidence="1">Uncharacterized protein</fullName>
    </submittedName>
</protein>
<dbReference type="EMBL" id="PJEX01000161">
    <property type="protein sequence ID" value="TKW53957.1"/>
    <property type="molecule type" value="Genomic_DNA"/>
</dbReference>
<dbReference type="Proteomes" id="UP000310108">
    <property type="component" value="Unassembled WGS sequence"/>
</dbReference>
<evidence type="ECO:0000313" key="1">
    <source>
        <dbReference type="EMBL" id="TKW53957.1"/>
    </source>
</evidence>
<name>A0A4U6XIN2_9PEZI</name>
<gene>
    <name evidence="1" type="ORF">CTA1_2863</name>
</gene>
<accession>A0A4U6XIN2</accession>
<dbReference type="AlphaFoldDB" id="A0A4U6XIN2"/>
<keyword evidence="2" id="KW-1185">Reference proteome</keyword>
<reference evidence="1 2" key="1">
    <citation type="journal article" date="2019" name="PLoS ONE">
        <title>Comparative genome analysis indicates high evolutionary potential of pathogenicity genes in Colletotrichum tanaceti.</title>
        <authorList>
            <person name="Lelwala R.V."/>
            <person name="Korhonen P.K."/>
            <person name="Young N.D."/>
            <person name="Scott J.B."/>
            <person name="Ades P.A."/>
            <person name="Gasser R.B."/>
            <person name="Taylor P.W.J."/>
        </authorList>
    </citation>
    <scope>NUCLEOTIDE SEQUENCE [LARGE SCALE GENOMIC DNA]</scope>
    <source>
        <strain evidence="1">BRIP57314</strain>
    </source>
</reference>
<comment type="caution">
    <text evidence="1">The sequence shown here is derived from an EMBL/GenBank/DDBJ whole genome shotgun (WGS) entry which is preliminary data.</text>
</comment>
<organism evidence="1 2">
    <name type="scientific">Colletotrichum tanaceti</name>
    <dbReference type="NCBI Taxonomy" id="1306861"/>
    <lineage>
        <taxon>Eukaryota</taxon>
        <taxon>Fungi</taxon>
        <taxon>Dikarya</taxon>
        <taxon>Ascomycota</taxon>
        <taxon>Pezizomycotina</taxon>
        <taxon>Sordariomycetes</taxon>
        <taxon>Hypocreomycetidae</taxon>
        <taxon>Glomerellales</taxon>
        <taxon>Glomerellaceae</taxon>
        <taxon>Colletotrichum</taxon>
        <taxon>Colletotrichum destructivum species complex</taxon>
    </lineage>
</organism>